<feature type="transmembrane region" description="Helical" evidence="1">
    <location>
        <begin position="358"/>
        <end position="378"/>
    </location>
</feature>
<keyword evidence="1" id="KW-0472">Membrane</keyword>
<keyword evidence="1" id="KW-1133">Transmembrane helix</keyword>
<feature type="transmembrane region" description="Helical" evidence="1">
    <location>
        <begin position="390"/>
        <end position="407"/>
    </location>
</feature>
<feature type="transmembrane region" description="Helical" evidence="1">
    <location>
        <begin position="58"/>
        <end position="78"/>
    </location>
</feature>
<feature type="transmembrane region" description="Helical" evidence="1">
    <location>
        <begin position="294"/>
        <end position="312"/>
    </location>
</feature>
<feature type="transmembrane region" description="Helical" evidence="1">
    <location>
        <begin position="146"/>
        <end position="163"/>
    </location>
</feature>
<organism evidence="3 4">
    <name type="scientific">Fusibacter ferrireducens</name>
    <dbReference type="NCBI Taxonomy" id="2785058"/>
    <lineage>
        <taxon>Bacteria</taxon>
        <taxon>Bacillati</taxon>
        <taxon>Bacillota</taxon>
        <taxon>Clostridia</taxon>
        <taxon>Eubacteriales</taxon>
        <taxon>Eubacteriales Family XII. Incertae Sedis</taxon>
        <taxon>Fusibacter</taxon>
    </lineage>
</organism>
<feature type="transmembrane region" description="Helical" evidence="1">
    <location>
        <begin position="324"/>
        <end position="346"/>
    </location>
</feature>
<feature type="transmembrane region" description="Helical" evidence="1">
    <location>
        <begin position="222"/>
        <end position="240"/>
    </location>
</feature>
<gene>
    <name evidence="3" type="ORF">ISU02_03390</name>
</gene>
<name>A0ABR9ZNU6_9FIRM</name>
<accession>A0ABR9ZNU6</accession>
<keyword evidence="1" id="KW-0812">Transmembrane</keyword>
<keyword evidence="3" id="KW-0808">Transferase</keyword>
<feature type="transmembrane region" description="Helical" evidence="1">
    <location>
        <begin position="184"/>
        <end position="202"/>
    </location>
</feature>
<evidence type="ECO:0000259" key="2">
    <source>
        <dbReference type="Pfam" id="PF01757"/>
    </source>
</evidence>
<dbReference type="PANTHER" id="PTHR36927:SF4">
    <property type="entry name" value="BLR5718 PROTEIN"/>
    <property type="match status" value="1"/>
</dbReference>
<dbReference type="EMBL" id="JADKNH010000002">
    <property type="protein sequence ID" value="MBF4692143.1"/>
    <property type="molecule type" value="Genomic_DNA"/>
</dbReference>
<evidence type="ECO:0000256" key="1">
    <source>
        <dbReference type="SAM" id="Phobius"/>
    </source>
</evidence>
<dbReference type="PANTHER" id="PTHR36927">
    <property type="entry name" value="BLR4337 PROTEIN"/>
    <property type="match status" value="1"/>
</dbReference>
<dbReference type="Proteomes" id="UP000614200">
    <property type="component" value="Unassembled WGS sequence"/>
</dbReference>
<evidence type="ECO:0000313" key="3">
    <source>
        <dbReference type="EMBL" id="MBF4692143.1"/>
    </source>
</evidence>
<dbReference type="Pfam" id="PF01757">
    <property type="entry name" value="Acyl_transf_3"/>
    <property type="match status" value="1"/>
</dbReference>
<reference evidence="3 4" key="1">
    <citation type="submission" date="2020-11" db="EMBL/GenBank/DDBJ databases">
        <title>Fusibacter basophilias sp. nov.</title>
        <authorList>
            <person name="Qiu D."/>
        </authorList>
    </citation>
    <scope>NUCLEOTIDE SEQUENCE [LARGE SCALE GENOMIC DNA]</scope>
    <source>
        <strain evidence="3 4">Q10-2</strain>
    </source>
</reference>
<feature type="transmembrane region" description="Helical" evidence="1">
    <location>
        <begin position="98"/>
        <end position="116"/>
    </location>
</feature>
<dbReference type="InterPro" id="IPR050623">
    <property type="entry name" value="Glucan_succinyl_AcylTrfase"/>
</dbReference>
<keyword evidence="3" id="KW-0012">Acyltransferase</keyword>
<feature type="transmembrane region" description="Helical" evidence="1">
    <location>
        <begin position="255"/>
        <end position="274"/>
    </location>
</feature>
<proteinExistence type="predicted"/>
<feature type="transmembrane region" description="Helical" evidence="1">
    <location>
        <begin position="20"/>
        <end position="38"/>
    </location>
</feature>
<dbReference type="InterPro" id="IPR002656">
    <property type="entry name" value="Acyl_transf_3_dom"/>
</dbReference>
<sequence>MLNNGSNAVRGNRNRGIDYFRVFLMLLVVWHHATLAYGTTGSGVLITDEDTFLGFDLIALYNDSFFMFAFFFISGLFAYKSVLKKGDKTFLKERSIRLLLPFAFGTLWINPIAHYFSLLNKNGESFSITAYFQFLISNFGKIEANHLWFLWVLFLFSGMLVVYHQIPKRFSQRHLEKYLTNSGYFTWVMILLSLVAFLPIQNFEAGGFVTIIKPFNMQVSRILIYFLYFVAGNVIGAYGIQKCFLFQEKFQKKGWLWLALSLVATVMNLGIHIIREIMEDSALKDVIVVVDQSMIVLISLFALYGFMSLFTLYSKGEHRILNVLAKEAMGIYVIHYAVATGLQYALTFVELPGLVKGVVVTASTLMISLGLIIGFKKIPVVGIVSYSSKYDKMLILVTLLMVLLLIFL</sequence>
<feature type="domain" description="Acyltransferase 3" evidence="2">
    <location>
        <begin position="15"/>
        <end position="371"/>
    </location>
</feature>
<keyword evidence="4" id="KW-1185">Reference proteome</keyword>
<dbReference type="RefSeq" id="WP_194700385.1">
    <property type="nucleotide sequence ID" value="NZ_JADKNH010000002.1"/>
</dbReference>
<comment type="caution">
    <text evidence="3">The sequence shown here is derived from an EMBL/GenBank/DDBJ whole genome shotgun (WGS) entry which is preliminary data.</text>
</comment>
<protein>
    <submittedName>
        <fullName evidence="3">Acyltransferase</fullName>
    </submittedName>
</protein>
<dbReference type="GO" id="GO:0016746">
    <property type="term" value="F:acyltransferase activity"/>
    <property type="evidence" value="ECO:0007669"/>
    <property type="project" value="UniProtKB-KW"/>
</dbReference>
<evidence type="ECO:0000313" key="4">
    <source>
        <dbReference type="Proteomes" id="UP000614200"/>
    </source>
</evidence>